<accession>A0ACB7GVU0</accession>
<reference evidence="2" key="1">
    <citation type="journal article" date="2016" name="Nat. Biotechnol.">
        <title>Sequencing wild and cultivated cassava and related species reveals extensive interspecific hybridization and genetic diversity.</title>
        <authorList>
            <person name="Bredeson J.V."/>
            <person name="Lyons J.B."/>
            <person name="Prochnik S.E."/>
            <person name="Wu G.A."/>
            <person name="Ha C.M."/>
            <person name="Edsinger-Gonzales E."/>
            <person name="Grimwood J."/>
            <person name="Schmutz J."/>
            <person name="Rabbi I.Y."/>
            <person name="Egesi C."/>
            <person name="Nauluvula P."/>
            <person name="Lebot V."/>
            <person name="Ndunguru J."/>
            <person name="Mkamilo G."/>
            <person name="Bart R.S."/>
            <person name="Setter T.L."/>
            <person name="Gleadow R.M."/>
            <person name="Kulakow P."/>
            <person name="Ferguson M.E."/>
            <person name="Rounsley S."/>
            <person name="Rokhsar D.S."/>
        </authorList>
    </citation>
    <scope>NUCLEOTIDE SEQUENCE [LARGE SCALE GENOMIC DNA]</scope>
    <source>
        <strain evidence="2">cv. AM560-2</strain>
    </source>
</reference>
<dbReference type="Proteomes" id="UP000091857">
    <property type="component" value="Chromosome 11"/>
</dbReference>
<protein>
    <submittedName>
        <fullName evidence="1">Uncharacterized protein</fullName>
    </submittedName>
</protein>
<gene>
    <name evidence="1" type="ORF">MANES_11G120950v8</name>
</gene>
<dbReference type="EMBL" id="CM004397">
    <property type="protein sequence ID" value="KAG8644350.1"/>
    <property type="molecule type" value="Genomic_DNA"/>
</dbReference>
<proteinExistence type="predicted"/>
<keyword evidence="2" id="KW-1185">Reference proteome</keyword>
<evidence type="ECO:0000313" key="1">
    <source>
        <dbReference type="EMBL" id="KAG8644350.1"/>
    </source>
</evidence>
<comment type="caution">
    <text evidence="1">The sequence shown here is derived from an EMBL/GenBank/DDBJ whole genome shotgun (WGS) entry which is preliminary data.</text>
</comment>
<organism evidence="1 2">
    <name type="scientific">Manihot esculenta</name>
    <name type="common">Cassava</name>
    <name type="synonym">Jatropha manihot</name>
    <dbReference type="NCBI Taxonomy" id="3983"/>
    <lineage>
        <taxon>Eukaryota</taxon>
        <taxon>Viridiplantae</taxon>
        <taxon>Streptophyta</taxon>
        <taxon>Embryophyta</taxon>
        <taxon>Tracheophyta</taxon>
        <taxon>Spermatophyta</taxon>
        <taxon>Magnoliopsida</taxon>
        <taxon>eudicotyledons</taxon>
        <taxon>Gunneridae</taxon>
        <taxon>Pentapetalae</taxon>
        <taxon>rosids</taxon>
        <taxon>fabids</taxon>
        <taxon>Malpighiales</taxon>
        <taxon>Euphorbiaceae</taxon>
        <taxon>Crotonoideae</taxon>
        <taxon>Manihoteae</taxon>
        <taxon>Manihot</taxon>
    </lineage>
</organism>
<name>A0ACB7GVU0_MANES</name>
<sequence>MQKFNIGKHELLFHHCRTTCIVFCCYGRLCYVLTLVVSFLITCFRFMPQQFLICCVIYCFFISLIVSSRNAGYTTGIGKFGIIESTTLLHMRFYFCILRRAVAVRKPTYKAFTRYSTRC</sequence>
<evidence type="ECO:0000313" key="2">
    <source>
        <dbReference type="Proteomes" id="UP000091857"/>
    </source>
</evidence>